<evidence type="ECO:0000259" key="7">
    <source>
        <dbReference type="PROSITE" id="PS50850"/>
    </source>
</evidence>
<comment type="subcellular location">
    <subcellularLocation>
        <location evidence="1">Cell membrane</location>
        <topology evidence="1">Multi-pass membrane protein</topology>
    </subcellularLocation>
</comment>
<dbReference type="PANTHER" id="PTHR23508:SF10">
    <property type="entry name" value="CARBOXYLIC ACID TRANSPORTER PROTEIN HOMOLOG"/>
    <property type="match status" value="1"/>
</dbReference>
<feature type="transmembrane region" description="Helical" evidence="6">
    <location>
        <begin position="412"/>
        <end position="431"/>
    </location>
</feature>
<keyword evidence="2 6" id="KW-0812">Transmembrane</keyword>
<feature type="transmembrane region" description="Helical" evidence="6">
    <location>
        <begin position="65"/>
        <end position="85"/>
    </location>
</feature>
<feature type="transmembrane region" description="Helical" evidence="6">
    <location>
        <begin position="260"/>
        <end position="281"/>
    </location>
</feature>
<feature type="transmembrane region" description="Helical" evidence="6">
    <location>
        <begin position="293"/>
        <end position="311"/>
    </location>
</feature>
<feature type="transmembrane region" description="Helical" evidence="6">
    <location>
        <begin position="40"/>
        <end position="59"/>
    </location>
</feature>
<feature type="transmembrane region" description="Helical" evidence="6">
    <location>
        <begin position="344"/>
        <end position="367"/>
    </location>
</feature>
<dbReference type="GO" id="GO:0005886">
    <property type="term" value="C:plasma membrane"/>
    <property type="evidence" value="ECO:0007669"/>
    <property type="project" value="UniProtKB-SubCell"/>
</dbReference>
<feature type="transmembrane region" description="Helical" evidence="6">
    <location>
        <begin position="318"/>
        <end position="338"/>
    </location>
</feature>
<reference evidence="9 10" key="2">
    <citation type="submission" date="2021-03" db="EMBL/GenBank/DDBJ databases">
        <title>Genomic Encyclopedia of Type Strains, Phase IV (KMG-IV): sequencing the most valuable type-strain genomes for metagenomic binning, comparative biology and taxonomic classification.</title>
        <authorList>
            <person name="Goeker M."/>
        </authorList>
    </citation>
    <scope>NUCLEOTIDE SEQUENCE [LARGE SCALE GENOMIC DNA]</scope>
    <source>
        <strain evidence="9 10">DSM 41954</strain>
    </source>
</reference>
<feature type="transmembrane region" description="Helical" evidence="6">
    <location>
        <begin position="180"/>
        <end position="202"/>
    </location>
</feature>
<evidence type="ECO:0000256" key="5">
    <source>
        <dbReference type="SAM" id="MobiDB-lite"/>
    </source>
</evidence>
<dbReference type="CDD" id="cd17316">
    <property type="entry name" value="MFS_SV2_like"/>
    <property type="match status" value="1"/>
</dbReference>
<dbReference type="EMBL" id="LK022848">
    <property type="protein sequence ID" value="CDR17793.1"/>
    <property type="molecule type" value="Genomic_DNA"/>
</dbReference>
<feature type="transmembrane region" description="Helical" evidence="6">
    <location>
        <begin position="92"/>
        <end position="111"/>
    </location>
</feature>
<reference evidence="8" key="1">
    <citation type="submission" date="2014-05" db="EMBL/GenBank/DDBJ databases">
        <authorList>
            <person name="Horn Fabian"/>
        </authorList>
    </citation>
    <scope>NUCLEOTIDE SEQUENCE</scope>
</reference>
<evidence type="ECO:0000313" key="8">
    <source>
        <dbReference type="EMBL" id="CDR17793.1"/>
    </source>
</evidence>
<dbReference type="PROSITE" id="PS50850">
    <property type="entry name" value="MFS"/>
    <property type="match status" value="1"/>
</dbReference>
<dbReference type="Gene3D" id="1.20.1250.20">
    <property type="entry name" value="MFS general substrate transporter like domains"/>
    <property type="match status" value="1"/>
</dbReference>
<organism evidence="8">
    <name type="scientific">Streptomyces iranensis</name>
    <dbReference type="NCBI Taxonomy" id="576784"/>
    <lineage>
        <taxon>Bacteria</taxon>
        <taxon>Bacillati</taxon>
        <taxon>Actinomycetota</taxon>
        <taxon>Actinomycetes</taxon>
        <taxon>Kitasatosporales</taxon>
        <taxon>Streptomycetaceae</taxon>
        <taxon>Streptomyces</taxon>
        <taxon>Streptomyces violaceusniger group</taxon>
    </lineage>
</organism>
<dbReference type="SUPFAM" id="SSF103473">
    <property type="entry name" value="MFS general substrate transporter"/>
    <property type="match status" value="1"/>
</dbReference>
<dbReference type="RefSeq" id="WP_063791035.1">
    <property type="nucleotide sequence ID" value="NZ_BAABDR010000100.1"/>
</dbReference>
<dbReference type="Pfam" id="PF00083">
    <property type="entry name" value="Sugar_tr"/>
    <property type="match status" value="1"/>
</dbReference>
<keyword evidence="10" id="KW-1185">Reference proteome</keyword>
<dbReference type="Proteomes" id="UP000756710">
    <property type="component" value="Unassembled WGS sequence"/>
</dbReference>
<evidence type="ECO:0000256" key="3">
    <source>
        <dbReference type="ARBA" id="ARBA00022989"/>
    </source>
</evidence>
<evidence type="ECO:0000256" key="4">
    <source>
        <dbReference type="ARBA" id="ARBA00023136"/>
    </source>
</evidence>
<accession>A0A061A4P3</accession>
<dbReference type="EMBL" id="JAGGLR010000012">
    <property type="protein sequence ID" value="MBP2063618.1"/>
    <property type="molecule type" value="Genomic_DNA"/>
</dbReference>
<feature type="domain" description="Major facilitator superfamily (MFS) profile" evidence="7">
    <location>
        <begin position="27"/>
        <end position="435"/>
    </location>
</feature>
<protein>
    <submittedName>
        <fullName evidence="8">General substrate transporter</fullName>
    </submittedName>
    <submittedName>
        <fullName evidence="9">MFS transporter</fullName>
    </submittedName>
</protein>
<dbReference type="InterPro" id="IPR036259">
    <property type="entry name" value="MFS_trans_sf"/>
</dbReference>
<dbReference type="HOGENOM" id="CLU_001265_46_6_11"/>
<proteinExistence type="predicted"/>
<keyword evidence="4 6" id="KW-0472">Membrane</keyword>
<keyword evidence="3 6" id="KW-1133">Transmembrane helix</keyword>
<sequence length="490" mass="51795">MTTPISPTQPASIAYDDAPLTRFHIRIAVAGTGGQFSDGFILGIIGIVIAAAGDTLGLTPLWTGALGAATLTGLFAGAIAVGPVADRIGRRWIFGWDMLFFAVLSLLQFFVQTPGQLLTLRLLLGLVLGADYVVSKSLVTEHSPRKFRGRLMSLLAVAWAAGYVFAYLIGFLLTGHGDNAWRYMLAISALPALLVFGFRLGVPESPLWLARHRRNAEAADVVRRHLGPGVLPPTAPPLSQHRGFTALFGPAYRRRTGVGALFYVCQVIPFFALGTFSSQVMEALGVTSKMGAGALYNVFLLIGAVVGLLLIDRISRRRFLVGTFFTGAALLTVLILFADAGASAIVVIGLFAAFAFLMSAAVNLEFVYPPELFPTDLRASGVGIATAASRLGSAASTFLLPVVEAGHGIDTALVGCVVILLVGGLVCWVWAPETSTESLLDTDLAPTSGQQPRMSAAGAAPPRSLGEHTRRQRARHVAGSALAEARRTVM</sequence>
<evidence type="ECO:0000256" key="2">
    <source>
        <dbReference type="ARBA" id="ARBA00022692"/>
    </source>
</evidence>
<feature type="compositionally biased region" description="Polar residues" evidence="5">
    <location>
        <begin position="440"/>
        <end position="453"/>
    </location>
</feature>
<feature type="transmembrane region" description="Helical" evidence="6">
    <location>
        <begin position="117"/>
        <end position="139"/>
    </location>
</feature>
<feature type="transmembrane region" description="Helical" evidence="6">
    <location>
        <begin position="151"/>
        <end position="174"/>
    </location>
</feature>
<evidence type="ECO:0000313" key="10">
    <source>
        <dbReference type="Proteomes" id="UP000756710"/>
    </source>
</evidence>
<dbReference type="PANTHER" id="PTHR23508">
    <property type="entry name" value="CARBOXYLIC ACID TRANSPORTER PROTEIN HOMOLOG"/>
    <property type="match status" value="1"/>
</dbReference>
<dbReference type="InterPro" id="IPR005828">
    <property type="entry name" value="MFS_sugar_transport-like"/>
</dbReference>
<gene>
    <name evidence="9" type="ORF">J2Z30_004639</name>
    <name evidence="8" type="ORF">SIRAN9767</name>
</gene>
<dbReference type="AlphaFoldDB" id="A0A061A4P3"/>
<feature type="region of interest" description="Disordered" evidence="5">
    <location>
        <begin position="440"/>
        <end position="478"/>
    </location>
</feature>
<name>A0A061A4P3_9ACTN</name>
<evidence type="ECO:0000313" key="9">
    <source>
        <dbReference type="EMBL" id="MBP2063618.1"/>
    </source>
</evidence>
<evidence type="ECO:0000256" key="6">
    <source>
        <dbReference type="SAM" id="Phobius"/>
    </source>
</evidence>
<evidence type="ECO:0000256" key="1">
    <source>
        <dbReference type="ARBA" id="ARBA00004651"/>
    </source>
</evidence>
<dbReference type="InterPro" id="IPR020846">
    <property type="entry name" value="MFS_dom"/>
</dbReference>
<dbReference type="GO" id="GO:0046943">
    <property type="term" value="F:carboxylic acid transmembrane transporter activity"/>
    <property type="evidence" value="ECO:0007669"/>
    <property type="project" value="TreeGrafter"/>
</dbReference>
<feature type="transmembrane region" description="Helical" evidence="6">
    <location>
        <begin position="379"/>
        <end position="400"/>
    </location>
</feature>